<evidence type="ECO:0000256" key="7">
    <source>
        <dbReference type="ARBA" id="ARBA00022670"/>
    </source>
</evidence>
<dbReference type="InterPro" id="IPR023346">
    <property type="entry name" value="Lysozyme-like_dom_sf"/>
</dbReference>
<evidence type="ECO:0000256" key="6">
    <source>
        <dbReference type="ARBA" id="ARBA00022645"/>
    </source>
</evidence>
<keyword evidence="22" id="KW-1185">Reference proteome</keyword>
<dbReference type="InterPro" id="IPR050396">
    <property type="entry name" value="Glycosyltr_51/Transpeptidase"/>
</dbReference>
<reference evidence="21 22" key="1">
    <citation type="submission" date="2018-10" db="EMBL/GenBank/DDBJ databases">
        <title>Butyricimonas faecalis sp. nov., isolated from human faeces and emended description of the genus Butyricimonas.</title>
        <authorList>
            <person name="Le Roy T."/>
            <person name="Van der Smissen P."/>
            <person name="Paquot A."/>
            <person name="Delzenne N."/>
            <person name="Muccioli G."/>
            <person name="Collet J.-F."/>
            <person name="Cani P.D."/>
        </authorList>
    </citation>
    <scope>NUCLEOTIDE SEQUENCE [LARGE SCALE GENOMIC DNA]</scope>
    <source>
        <strain evidence="21 22">H184</strain>
    </source>
</reference>
<dbReference type="InterPro" id="IPR001264">
    <property type="entry name" value="Glyco_trans_51"/>
</dbReference>
<dbReference type="PANTHER" id="PTHR32282">
    <property type="entry name" value="BINDING PROTEIN TRANSPEPTIDASE, PUTATIVE-RELATED"/>
    <property type="match status" value="1"/>
</dbReference>
<keyword evidence="15" id="KW-0961">Cell wall biogenesis/degradation</keyword>
<comment type="catalytic activity">
    <reaction evidence="16">
        <text>Preferential cleavage: (Ac)2-L-Lys-D-Ala-|-D-Ala. Also transpeptidation of peptidyl-alanyl moieties that are N-acyl substituents of D-alanine.</text>
        <dbReference type="EC" id="3.4.16.4"/>
    </reaction>
</comment>
<keyword evidence="11" id="KW-0133">Cell shape</keyword>
<dbReference type="Gene3D" id="3.40.710.10">
    <property type="entry name" value="DD-peptidase/beta-lactamase superfamily"/>
    <property type="match status" value="2"/>
</dbReference>
<dbReference type="SUPFAM" id="SSF53955">
    <property type="entry name" value="Lysozyme-like"/>
    <property type="match status" value="1"/>
</dbReference>
<dbReference type="KEGG" id="buy:D8S85_13010"/>
<dbReference type="SUPFAM" id="SSF56601">
    <property type="entry name" value="beta-lactamase/transpeptidase-like"/>
    <property type="match status" value="1"/>
</dbReference>
<dbReference type="EMBL" id="CP032819">
    <property type="protein sequence ID" value="AZS30376.1"/>
    <property type="molecule type" value="Genomic_DNA"/>
</dbReference>
<dbReference type="GO" id="GO:0006508">
    <property type="term" value="P:proteolysis"/>
    <property type="evidence" value="ECO:0007669"/>
    <property type="project" value="UniProtKB-KW"/>
</dbReference>
<feature type="transmembrane region" description="Helical" evidence="18">
    <location>
        <begin position="12"/>
        <end position="32"/>
    </location>
</feature>
<evidence type="ECO:0000259" key="20">
    <source>
        <dbReference type="Pfam" id="PF00912"/>
    </source>
</evidence>
<keyword evidence="10" id="KW-0378">Hydrolase</keyword>
<keyword evidence="7" id="KW-0645">Protease</keyword>
<dbReference type="AlphaFoldDB" id="A0A3Q9IP44"/>
<keyword evidence="14" id="KW-0511">Multifunctional enzyme</keyword>
<comment type="similarity">
    <text evidence="3">In the C-terminal section; belongs to the transpeptidase family.</text>
</comment>
<keyword evidence="18" id="KW-0812">Transmembrane</keyword>
<evidence type="ECO:0000259" key="19">
    <source>
        <dbReference type="Pfam" id="PF00905"/>
    </source>
</evidence>
<evidence type="ECO:0000256" key="5">
    <source>
        <dbReference type="ARBA" id="ARBA00022475"/>
    </source>
</evidence>
<evidence type="ECO:0000313" key="21">
    <source>
        <dbReference type="EMBL" id="AZS30376.1"/>
    </source>
</evidence>
<dbReference type="GO" id="GO:0008955">
    <property type="term" value="F:peptidoglycan glycosyltransferase activity"/>
    <property type="evidence" value="ECO:0007669"/>
    <property type="project" value="UniProtKB-EC"/>
</dbReference>
<dbReference type="GO" id="GO:0008658">
    <property type="term" value="F:penicillin binding"/>
    <property type="evidence" value="ECO:0007669"/>
    <property type="project" value="InterPro"/>
</dbReference>
<keyword evidence="8" id="KW-0328">Glycosyltransferase</keyword>
<dbReference type="GO" id="GO:0030288">
    <property type="term" value="C:outer membrane-bounded periplasmic space"/>
    <property type="evidence" value="ECO:0007669"/>
    <property type="project" value="TreeGrafter"/>
</dbReference>
<protein>
    <submittedName>
        <fullName evidence="21">Penicillin-binding protein</fullName>
    </submittedName>
</protein>
<evidence type="ECO:0000256" key="4">
    <source>
        <dbReference type="ARBA" id="ARBA00007739"/>
    </source>
</evidence>
<evidence type="ECO:0000256" key="14">
    <source>
        <dbReference type="ARBA" id="ARBA00023268"/>
    </source>
</evidence>
<accession>A0A3Q9IP44</accession>
<comment type="subcellular location">
    <subcellularLocation>
        <location evidence="1">Cell membrane</location>
    </subcellularLocation>
</comment>
<evidence type="ECO:0000256" key="18">
    <source>
        <dbReference type="SAM" id="Phobius"/>
    </source>
</evidence>
<evidence type="ECO:0000256" key="13">
    <source>
        <dbReference type="ARBA" id="ARBA00023136"/>
    </source>
</evidence>
<evidence type="ECO:0000256" key="11">
    <source>
        <dbReference type="ARBA" id="ARBA00022960"/>
    </source>
</evidence>
<evidence type="ECO:0000256" key="1">
    <source>
        <dbReference type="ARBA" id="ARBA00004236"/>
    </source>
</evidence>
<comment type="pathway">
    <text evidence="2">Cell wall biogenesis; peptidoglycan biosynthesis.</text>
</comment>
<evidence type="ECO:0000256" key="2">
    <source>
        <dbReference type="ARBA" id="ARBA00004752"/>
    </source>
</evidence>
<keyword evidence="13 18" id="KW-0472">Membrane</keyword>
<keyword evidence="5" id="KW-1003">Cell membrane</keyword>
<dbReference type="GO" id="GO:0071555">
    <property type="term" value="P:cell wall organization"/>
    <property type="evidence" value="ECO:0007669"/>
    <property type="project" value="UniProtKB-KW"/>
</dbReference>
<dbReference type="Proteomes" id="UP000270673">
    <property type="component" value="Chromosome"/>
</dbReference>
<evidence type="ECO:0000256" key="12">
    <source>
        <dbReference type="ARBA" id="ARBA00022984"/>
    </source>
</evidence>
<dbReference type="Pfam" id="PF00905">
    <property type="entry name" value="Transpeptidase"/>
    <property type="match status" value="1"/>
</dbReference>
<dbReference type="OrthoDB" id="9766909at2"/>
<evidence type="ECO:0000256" key="3">
    <source>
        <dbReference type="ARBA" id="ARBA00007090"/>
    </source>
</evidence>
<feature type="domain" description="Penicillin-binding protein transpeptidase" evidence="19">
    <location>
        <begin position="456"/>
        <end position="703"/>
    </location>
</feature>
<organism evidence="21 22">
    <name type="scientific">Butyricimonas faecalis</name>
    <dbReference type="NCBI Taxonomy" id="2093856"/>
    <lineage>
        <taxon>Bacteria</taxon>
        <taxon>Pseudomonadati</taxon>
        <taxon>Bacteroidota</taxon>
        <taxon>Bacteroidia</taxon>
        <taxon>Bacteroidales</taxon>
        <taxon>Odoribacteraceae</taxon>
        <taxon>Butyricimonas</taxon>
    </lineage>
</organism>
<evidence type="ECO:0000256" key="15">
    <source>
        <dbReference type="ARBA" id="ARBA00023316"/>
    </source>
</evidence>
<dbReference type="GO" id="GO:0009252">
    <property type="term" value="P:peptidoglycan biosynthetic process"/>
    <property type="evidence" value="ECO:0007669"/>
    <property type="project" value="UniProtKB-KW"/>
</dbReference>
<dbReference type="GO" id="GO:0009002">
    <property type="term" value="F:serine-type D-Ala-D-Ala carboxypeptidase activity"/>
    <property type="evidence" value="ECO:0007669"/>
    <property type="project" value="UniProtKB-EC"/>
</dbReference>
<evidence type="ECO:0000256" key="17">
    <source>
        <dbReference type="ARBA" id="ARBA00049902"/>
    </source>
</evidence>
<evidence type="ECO:0000256" key="8">
    <source>
        <dbReference type="ARBA" id="ARBA00022676"/>
    </source>
</evidence>
<dbReference type="InterPro" id="IPR001460">
    <property type="entry name" value="PCN-bd_Tpept"/>
</dbReference>
<dbReference type="InterPro" id="IPR012338">
    <property type="entry name" value="Beta-lactam/transpept-like"/>
</dbReference>
<feature type="domain" description="Glycosyl transferase family 51" evidence="20">
    <location>
        <begin position="62"/>
        <end position="243"/>
    </location>
</feature>
<sequence>MQMFKRYWKDFAIFWGLFIVFVAGVFFFFYLVSAGKLGFMPTFEELENPNNNFATEIYSEDGKILGKYFEGSENRRYMDYKDIPQSVIDALIATEDVRFYDHSGIDVRGLFRVAQGMLTGNSSAGGGSTITQQLAKMLFPREANQNFLELAVRKFREWVIAVKLEKSYTKEEIITMYLNKFDFLNLAVGINSAANIYFSTTPDSLKVEQAAMLVGMAKNPSLFNSVRRPDKTLGRRNVVLGQMLKYDKISQAEFDSLKVLPLGLDFHKEDHKEGIATYFREYLRLYMTASKPVKKNYSKWNKDQYAVDSLAWETNPLYGWCNKNLKSDGSHYNIYTDGLKIYTTLDSRMQKYAEEAVTEHLGGTLQPAFMAERSRKAHPPFSNDLTVSEINDILNTSIRRTERYRSMSSAGKSFQEIKKSFDKAIPMSVFTWKGVRDTVMSPLDSLKHYKSFFRAGFMAMEPASGKIKAYVGGPDYRYFQYDMVSTGKRQIGSTIKPILYTLAMQEGLGPCDQVLNVQQTFVLPDGTTWTPRNSTDKREGEMVTLKWGLANSVNNISGWVLKQFTPEAVVQMAHRMGITSFIDPVPAIFLGSSEVSVKEMVGAFSIYANKGVYNAPMMVTKIEDKYGNVLANFYPESREVITENTAFLMANLLQGVVDEGTGRRLRFRYGFKNQIGGKTGTTQNHSDGWFIGITPDLAGGVWVGAEDRSIHFQNLANGQGASMALPIWALFMQKVYADKSLAVPQRDFQKPNGVNHVLDCGDADREGMTDYDSSDEIFD</sequence>
<keyword evidence="12" id="KW-0573">Peptidoglycan synthesis</keyword>
<gene>
    <name evidence="21" type="ORF">D8S85_13010</name>
</gene>
<evidence type="ECO:0000256" key="10">
    <source>
        <dbReference type="ARBA" id="ARBA00022801"/>
    </source>
</evidence>
<evidence type="ECO:0000313" key="22">
    <source>
        <dbReference type="Proteomes" id="UP000270673"/>
    </source>
</evidence>
<comment type="similarity">
    <text evidence="4">In the N-terminal section; belongs to the glycosyltransferase 51 family.</text>
</comment>
<keyword evidence="18" id="KW-1133">Transmembrane helix</keyword>
<dbReference type="Pfam" id="PF00912">
    <property type="entry name" value="Transgly"/>
    <property type="match status" value="1"/>
</dbReference>
<keyword evidence="9" id="KW-0808">Transferase</keyword>
<dbReference type="Gene3D" id="1.10.3810.10">
    <property type="entry name" value="Biosynthetic peptidoglycan transglycosylase-like"/>
    <property type="match status" value="1"/>
</dbReference>
<dbReference type="PANTHER" id="PTHR32282:SF11">
    <property type="entry name" value="PENICILLIN-BINDING PROTEIN 1B"/>
    <property type="match status" value="1"/>
</dbReference>
<evidence type="ECO:0000256" key="16">
    <source>
        <dbReference type="ARBA" id="ARBA00034000"/>
    </source>
</evidence>
<proteinExistence type="inferred from homology"/>
<evidence type="ECO:0000256" key="9">
    <source>
        <dbReference type="ARBA" id="ARBA00022679"/>
    </source>
</evidence>
<comment type="catalytic activity">
    <reaction evidence="17">
        <text>[GlcNAc-(1-&gt;4)-Mur2Ac(oyl-L-Ala-gamma-D-Glu-L-Lys-D-Ala-D-Ala)](n)-di-trans,octa-cis-undecaprenyl diphosphate + beta-D-GlcNAc-(1-&gt;4)-Mur2Ac(oyl-L-Ala-gamma-D-Glu-L-Lys-D-Ala-D-Ala)-di-trans,octa-cis-undecaprenyl diphosphate = [GlcNAc-(1-&gt;4)-Mur2Ac(oyl-L-Ala-gamma-D-Glu-L-Lys-D-Ala-D-Ala)](n+1)-di-trans,octa-cis-undecaprenyl diphosphate + di-trans,octa-cis-undecaprenyl diphosphate + H(+)</text>
        <dbReference type="Rhea" id="RHEA:23708"/>
        <dbReference type="Rhea" id="RHEA-COMP:9602"/>
        <dbReference type="Rhea" id="RHEA-COMP:9603"/>
        <dbReference type="ChEBI" id="CHEBI:15378"/>
        <dbReference type="ChEBI" id="CHEBI:58405"/>
        <dbReference type="ChEBI" id="CHEBI:60033"/>
        <dbReference type="ChEBI" id="CHEBI:78435"/>
        <dbReference type="EC" id="2.4.99.28"/>
    </reaction>
</comment>
<dbReference type="GO" id="GO:0008360">
    <property type="term" value="P:regulation of cell shape"/>
    <property type="evidence" value="ECO:0007669"/>
    <property type="project" value="UniProtKB-KW"/>
</dbReference>
<keyword evidence="6" id="KW-0121">Carboxypeptidase</keyword>
<dbReference type="InterPro" id="IPR036950">
    <property type="entry name" value="PBP_transglycosylase"/>
</dbReference>
<dbReference type="GO" id="GO:0005886">
    <property type="term" value="C:plasma membrane"/>
    <property type="evidence" value="ECO:0007669"/>
    <property type="project" value="UniProtKB-SubCell"/>
</dbReference>
<name>A0A3Q9IP44_9BACT</name>